<evidence type="ECO:0000256" key="1">
    <source>
        <dbReference type="SAM" id="MobiDB-lite"/>
    </source>
</evidence>
<dbReference type="AlphaFoldDB" id="A0AAV4KD68"/>
<sequence>MNASMSLVLLPDGHLVLPADEVTGLLRHLAAGWLESTGEDDLDLAPETVVALAGALTEVADRIDVECIALAPRGDEDPFDQERPFVDGSGEEDPPGEGGPFDDGSAFDDGGPFEEGRPDDGNPLRDEHGDPYDGGGPPQP</sequence>
<name>A0AAV4KD68_9ACTN</name>
<proteinExistence type="predicted"/>
<feature type="compositionally biased region" description="Basic and acidic residues" evidence="1">
    <location>
        <begin position="114"/>
        <end position="131"/>
    </location>
</feature>
<dbReference type="Proteomes" id="UP000642014">
    <property type="component" value="Unassembled WGS sequence"/>
</dbReference>
<comment type="caution">
    <text evidence="2">The sequence shown here is derived from an EMBL/GenBank/DDBJ whole genome shotgun (WGS) entry which is preliminary data.</text>
</comment>
<protein>
    <submittedName>
        <fullName evidence="2">Uncharacterized protein</fullName>
    </submittedName>
</protein>
<dbReference type="Pfam" id="PF19719">
    <property type="entry name" value="DUF6213"/>
    <property type="match status" value="1"/>
</dbReference>
<dbReference type="InterPro" id="IPR046185">
    <property type="entry name" value="DUF6213"/>
</dbReference>
<evidence type="ECO:0000313" key="3">
    <source>
        <dbReference type="Proteomes" id="UP000642014"/>
    </source>
</evidence>
<evidence type="ECO:0000313" key="2">
    <source>
        <dbReference type="EMBL" id="GGR12554.1"/>
    </source>
</evidence>
<feature type="compositionally biased region" description="Basic and acidic residues" evidence="1">
    <location>
        <begin position="73"/>
        <end position="85"/>
    </location>
</feature>
<accession>A0AAV4KD68</accession>
<gene>
    <name evidence="2" type="ORF">GCM10010497_13260</name>
</gene>
<reference evidence="2 3" key="1">
    <citation type="journal article" date="2014" name="Int. J. Syst. Evol. Microbiol.">
        <title>Complete genome sequence of Corynebacterium casei LMG S-19264T (=DSM 44701T), isolated from a smear-ripened cheese.</title>
        <authorList>
            <consortium name="US DOE Joint Genome Institute (JGI-PGF)"/>
            <person name="Walter F."/>
            <person name="Albersmeier A."/>
            <person name="Kalinowski J."/>
            <person name="Ruckert C."/>
        </authorList>
    </citation>
    <scope>NUCLEOTIDE SEQUENCE [LARGE SCALE GENOMIC DNA]</scope>
    <source>
        <strain evidence="2 3">JCM 4205</strain>
    </source>
</reference>
<feature type="region of interest" description="Disordered" evidence="1">
    <location>
        <begin position="70"/>
        <end position="140"/>
    </location>
</feature>
<organism evidence="2 3">
    <name type="scientific">Streptomyces cinereoruber</name>
    <dbReference type="NCBI Taxonomy" id="67260"/>
    <lineage>
        <taxon>Bacteria</taxon>
        <taxon>Bacillati</taxon>
        <taxon>Actinomycetota</taxon>
        <taxon>Actinomycetes</taxon>
        <taxon>Kitasatosporales</taxon>
        <taxon>Streptomycetaceae</taxon>
        <taxon>Streptomyces</taxon>
    </lineage>
</organism>
<dbReference type="EMBL" id="BMSJ01000002">
    <property type="protein sequence ID" value="GGR12554.1"/>
    <property type="molecule type" value="Genomic_DNA"/>
</dbReference>